<comment type="function">
    <text evidence="14 19">Joins adenosylcobinamide-GDP and alpha-ribazole to generate adenosylcobalamin (Ado-cobalamin). Also synthesizes adenosylcobalamin 5'-phosphate from adenosylcobinamide-GDP and alpha-ribazole 5'-phosphate.</text>
</comment>
<dbReference type="Pfam" id="PF02654">
    <property type="entry name" value="CobS"/>
    <property type="match status" value="1"/>
</dbReference>
<feature type="transmembrane region" description="Helical" evidence="19">
    <location>
        <begin position="237"/>
        <end position="256"/>
    </location>
</feature>
<evidence type="ECO:0000256" key="10">
    <source>
        <dbReference type="ARBA" id="ARBA00022692"/>
    </source>
</evidence>
<keyword evidence="21" id="KW-1185">Reference proteome</keyword>
<evidence type="ECO:0000256" key="19">
    <source>
        <dbReference type="HAMAP-Rule" id="MF_00719"/>
    </source>
</evidence>
<dbReference type="EC" id="2.7.8.26" evidence="5 19"/>
<keyword evidence="7 19" id="KW-1003">Cell membrane</keyword>
<dbReference type="PANTHER" id="PTHR34148:SF1">
    <property type="entry name" value="ADENOSYLCOBINAMIDE-GDP RIBAZOLETRANSFERASE"/>
    <property type="match status" value="1"/>
</dbReference>
<dbReference type="PANTHER" id="PTHR34148">
    <property type="entry name" value="ADENOSYLCOBINAMIDE-GDP RIBAZOLETRANSFERASE"/>
    <property type="match status" value="1"/>
</dbReference>
<evidence type="ECO:0000256" key="17">
    <source>
        <dbReference type="ARBA" id="ARBA00048623"/>
    </source>
</evidence>
<reference evidence="20 21" key="1">
    <citation type="submission" date="2020-08" db="EMBL/GenBank/DDBJ databases">
        <title>A Genomic Blueprint of the Chicken Gut Microbiome.</title>
        <authorList>
            <person name="Gilroy R."/>
            <person name="Ravi A."/>
            <person name="Getino M."/>
            <person name="Pursley I."/>
            <person name="Horton D.L."/>
            <person name="Alikhan N.-F."/>
            <person name="Baker D."/>
            <person name="Gharbi K."/>
            <person name="Hall N."/>
            <person name="Watson M."/>
            <person name="Adriaenssens E.M."/>
            <person name="Foster-Nyarko E."/>
            <person name="Jarju S."/>
            <person name="Secka A."/>
            <person name="Antonio M."/>
            <person name="Oren A."/>
            <person name="Chaudhuri R."/>
            <person name="La Ragione R.M."/>
            <person name="Hildebrand F."/>
            <person name="Pallen M.J."/>
        </authorList>
    </citation>
    <scope>NUCLEOTIDE SEQUENCE [LARGE SCALE GENOMIC DNA]</scope>
    <source>
        <strain evidence="20 21">Sa1YVA6</strain>
    </source>
</reference>
<evidence type="ECO:0000256" key="14">
    <source>
        <dbReference type="ARBA" id="ARBA00025228"/>
    </source>
</evidence>
<keyword evidence="13 19" id="KW-0472">Membrane</keyword>
<keyword evidence="12 19" id="KW-1133">Transmembrane helix</keyword>
<evidence type="ECO:0000256" key="2">
    <source>
        <dbReference type="ARBA" id="ARBA00004651"/>
    </source>
</evidence>
<evidence type="ECO:0000256" key="15">
    <source>
        <dbReference type="ARBA" id="ARBA00032605"/>
    </source>
</evidence>
<feature type="transmembrane region" description="Helical" evidence="19">
    <location>
        <begin position="65"/>
        <end position="84"/>
    </location>
</feature>
<evidence type="ECO:0000256" key="4">
    <source>
        <dbReference type="ARBA" id="ARBA00010561"/>
    </source>
</evidence>
<dbReference type="NCBIfam" id="TIGR00317">
    <property type="entry name" value="cobS"/>
    <property type="match status" value="1"/>
</dbReference>
<evidence type="ECO:0000256" key="9">
    <source>
        <dbReference type="ARBA" id="ARBA00022679"/>
    </source>
</evidence>
<keyword evidence="11 19" id="KW-0460">Magnesium</keyword>
<dbReference type="InterPro" id="IPR003805">
    <property type="entry name" value="CobS"/>
</dbReference>
<evidence type="ECO:0000256" key="7">
    <source>
        <dbReference type="ARBA" id="ARBA00022475"/>
    </source>
</evidence>
<dbReference type="HAMAP" id="MF_00719">
    <property type="entry name" value="CobS"/>
    <property type="match status" value="1"/>
</dbReference>
<dbReference type="EMBL" id="JACSPW010000001">
    <property type="protein sequence ID" value="MBD8031902.1"/>
    <property type="molecule type" value="Genomic_DNA"/>
</dbReference>
<proteinExistence type="inferred from homology"/>
<organism evidence="20 21">
    <name type="scientific">Solibacillus merdavium</name>
    <dbReference type="NCBI Taxonomy" id="2762218"/>
    <lineage>
        <taxon>Bacteria</taxon>
        <taxon>Bacillati</taxon>
        <taxon>Bacillota</taxon>
        <taxon>Bacilli</taxon>
        <taxon>Bacillales</taxon>
        <taxon>Caryophanaceae</taxon>
        <taxon>Solibacillus</taxon>
    </lineage>
</organism>
<comment type="caution">
    <text evidence="20">The sequence shown here is derived from an EMBL/GenBank/DDBJ whole genome shotgun (WGS) entry which is preliminary data.</text>
</comment>
<keyword evidence="8 19" id="KW-0169">Cobalamin biosynthesis</keyword>
<comment type="pathway">
    <text evidence="3 19">Cofactor biosynthesis; adenosylcobalamin biosynthesis; adenosylcobalamin from cob(II)yrinate a,c-diamide: step 7/7.</text>
</comment>
<comment type="subcellular location">
    <subcellularLocation>
        <location evidence="2 19">Cell membrane</location>
        <topology evidence="2 19">Multi-pass membrane protein</topology>
    </subcellularLocation>
</comment>
<evidence type="ECO:0000256" key="18">
    <source>
        <dbReference type="ARBA" id="ARBA00049504"/>
    </source>
</evidence>
<feature type="transmembrane region" description="Helical" evidence="19">
    <location>
        <begin position="113"/>
        <end position="135"/>
    </location>
</feature>
<dbReference type="GO" id="GO:0051073">
    <property type="term" value="F:adenosylcobinamide-GDP ribazoletransferase activity"/>
    <property type="evidence" value="ECO:0007669"/>
    <property type="project" value="UniProtKB-EC"/>
</dbReference>
<name>A0ABR8XJ13_9BACL</name>
<gene>
    <name evidence="19 20" type="primary">cobS</name>
    <name evidence="20" type="ORF">H9632_02395</name>
</gene>
<evidence type="ECO:0000256" key="3">
    <source>
        <dbReference type="ARBA" id="ARBA00004663"/>
    </source>
</evidence>
<comment type="catalytic activity">
    <reaction evidence="17 19">
        <text>alpha-ribazole + adenosylcob(III)inamide-GDP = adenosylcob(III)alamin + GMP + H(+)</text>
        <dbReference type="Rhea" id="RHEA:16049"/>
        <dbReference type="ChEBI" id="CHEBI:10329"/>
        <dbReference type="ChEBI" id="CHEBI:15378"/>
        <dbReference type="ChEBI" id="CHEBI:18408"/>
        <dbReference type="ChEBI" id="CHEBI:58115"/>
        <dbReference type="ChEBI" id="CHEBI:60487"/>
        <dbReference type="EC" id="2.7.8.26"/>
    </reaction>
</comment>
<evidence type="ECO:0000256" key="16">
    <source>
        <dbReference type="ARBA" id="ARBA00032853"/>
    </source>
</evidence>
<evidence type="ECO:0000256" key="11">
    <source>
        <dbReference type="ARBA" id="ARBA00022842"/>
    </source>
</evidence>
<evidence type="ECO:0000256" key="12">
    <source>
        <dbReference type="ARBA" id="ARBA00022989"/>
    </source>
</evidence>
<evidence type="ECO:0000313" key="20">
    <source>
        <dbReference type="EMBL" id="MBD8031902.1"/>
    </source>
</evidence>
<comment type="similarity">
    <text evidence="4 19">Belongs to the CobS family.</text>
</comment>
<evidence type="ECO:0000256" key="13">
    <source>
        <dbReference type="ARBA" id="ARBA00023136"/>
    </source>
</evidence>
<feature type="transmembrane region" description="Helical" evidence="19">
    <location>
        <begin position="142"/>
        <end position="162"/>
    </location>
</feature>
<sequence length="257" mass="29063">MKNSFTGFLLAWQFFSAVPIKRQLDMNAKSVTWMYAFLPIVGLFIGVMISGGVFVISSYSDISSLLLAILIVIMFIILTGGLHLDGWIDMSDAFFSYGEKEKRLEILDDPRTGAFGVISVFCLLLLKVGVIYEMLLNGHEEIIPFIIFIPFIARLGMLIYFLTMQTAKQTGLAAYFKSIIIPKKLMLIISFFSILFLGVWIYFSMYSLFILVIVMLLSIFFYRKWTQKHFGGMSGDLLGALGEGLEVVLWLTVLLCI</sequence>
<dbReference type="Proteomes" id="UP000600565">
    <property type="component" value="Unassembled WGS sequence"/>
</dbReference>
<comment type="catalytic activity">
    <reaction evidence="18 19">
        <text>alpha-ribazole 5'-phosphate + adenosylcob(III)inamide-GDP = adenosylcob(III)alamin 5'-phosphate + GMP + H(+)</text>
        <dbReference type="Rhea" id="RHEA:23560"/>
        <dbReference type="ChEBI" id="CHEBI:15378"/>
        <dbReference type="ChEBI" id="CHEBI:57918"/>
        <dbReference type="ChEBI" id="CHEBI:58115"/>
        <dbReference type="ChEBI" id="CHEBI:60487"/>
        <dbReference type="ChEBI" id="CHEBI:60493"/>
        <dbReference type="EC" id="2.7.8.26"/>
    </reaction>
</comment>
<keyword evidence="10 19" id="KW-0812">Transmembrane</keyword>
<protein>
    <recommendedName>
        <fullName evidence="6 19">Adenosylcobinamide-GDP ribazoletransferase</fullName>
        <ecNumber evidence="5 19">2.7.8.26</ecNumber>
    </recommendedName>
    <alternativeName>
        <fullName evidence="16 19">Cobalamin synthase</fullName>
    </alternativeName>
    <alternativeName>
        <fullName evidence="15 19">Cobalamin-5'-phosphate synthase</fullName>
    </alternativeName>
</protein>
<evidence type="ECO:0000256" key="1">
    <source>
        <dbReference type="ARBA" id="ARBA00001946"/>
    </source>
</evidence>
<comment type="cofactor">
    <cofactor evidence="1 19">
        <name>Mg(2+)</name>
        <dbReference type="ChEBI" id="CHEBI:18420"/>
    </cofactor>
</comment>
<feature type="transmembrane region" description="Helical" evidence="19">
    <location>
        <begin position="185"/>
        <end position="203"/>
    </location>
</feature>
<evidence type="ECO:0000313" key="21">
    <source>
        <dbReference type="Proteomes" id="UP000600565"/>
    </source>
</evidence>
<accession>A0ABR8XJ13</accession>
<feature type="transmembrane region" description="Helical" evidence="19">
    <location>
        <begin position="208"/>
        <end position="225"/>
    </location>
</feature>
<evidence type="ECO:0000256" key="5">
    <source>
        <dbReference type="ARBA" id="ARBA00013200"/>
    </source>
</evidence>
<evidence type="ECO:0000256" key="6">
    <source>
        <dbReference type="ARBA" id="ARBA00015850"/>
    </source>
</evidence>
<feature type="transmembrane region" description="Helical" evidence="19">
    <location>
        <begin position="33"/>
        <end position="56"/>
    </location>
</feature>
<keyword evidence="9 19" id="KW-0808">Transferase</keyword>
<evidence type="ECO:0000256" key="8">
    <source>
        <dbReference type="ARBA" id="ARBA00022573"/>
    </source>
</evidence>